<dbReference type="GeneID" id="80534018"/>
<evidence type="ECO:0000313" key="1">
    <source>
        <dbReference type="EMBL" id="AXU41511.1"/>
    </source>
</evidence>
<dbReference type="EMBL" id="MH124167">
    <property type="protein sequence ID" value="AXU41511.1"/>
    <property type="molecule type" value="Genomic_DNA"/>
</dbReference>
<evidence type="ECO:0000313" key="2">
    <source>
        <dbReference type="Proteomes" id="UP000501969"/>
    </source>
</evidence>
<keyword evidence="2" id="KW-1185">Reference proteome</keyword>
<organism evidence="1 2">
    <name type="scientific">Mythimna unipuncta nucleopolyhedrovirus</name>
    <dbReference type="NCBI Taxonomy" id="447897"/>
    <lineage>
        <taxon>Viruses</taxon>
        <taxon>Viruses incertae sedis</taxon>
        <taxon>Naldaviricetes</taxon>
        <taxon>Lefavirales</taxon>
        <taxon>Baculoviridae</taxon>
        <taxon>Alphabaculovirus</taxon>
    </lineage>
</organism>
<reference evidence="1 2" key="1">
    <citation type="submission" date="2018-03" db="EMBL/GenBank/DDBJ databases">
        <title>Complete genome sequence of a second alphabaculovirus from the true armyworm, Mythimna unipuncta.</title>
        <authorList>
            <person name="Harrison R.L."/>
            <person name="Mowery J.D."/>
            <person name="Bauchan G.R."/>
            <person name="Theilmann D.A."/>
            <person name="Erlandson M.A."/>
        </authorList>
    </citation>
    <scope>NUCLEOTIDE SEQUENCE [LARGE SCALE GENOMIC DNA]</scope>
    <source>
        <strain evidence="1 2">KY310</strain>
    </source>
</reference>
<name>A0A346TPK1_9ABAC</name>
<proteinExistence type="predicted"/>
<dbReference type="KEGG" id="vg:80534018"/>
<protein>
    <submittedName>
        <fullName evidence="1">ORF64</fullName>
    </submittedName>
</protein>
<dbReference type="RefSeq" id="YP_010796523.1">
    <property type="nucleotide sequence ID" value="NC_076031.1"/>
</dbReference>
<dbReference type="Proteomes" id="UP000501969">
    <property type="component" value="Segment"/>
</dbReference>
<accession>A0A346TPK1</accession>
<sequence>MNLLELSFVATSVSPLTVVLDNRVDRITCSVKKHLNIQTMGYTDELEFAKYYLKIHCKKCDDKRQSKFFVIVLNCYDCSSMVKSSPKCANCNKSLHMCPAFYF</sequence>